<accession>V4BA13</accession>
<feature type="compositionally biased region" description="Basic and acidic residues" evidence="2">
    <location>
        <begin position="461"/>
        <end position="477"/>
    </location>
</feature>
<organism evidence="3 4">
    <name type="scientific">Lottia gigantea</name>
    <name type="common">Giant owl limpet</name>
    <dbReference type="NCBI Taxonomy" id="225164"/>
    <lineage>
        <taxon>Eukaryota</taxon>
        <taxon>Metazoa</taxon>
        <taxon>Spiralia</taxon>
        <taxon>Lophotrochozoa</taxon>
        <taxon>Mollusca</taxon>
        <taxon>Gastropoda</taxon>
        <taxon>Patellogastropoda</taxon>
        <taxon>Lottioidea</taxon>
        <taxon>Lottiidae</taxon>
        <taxon>Lottia</taxon>
    </lineage>
</organism>
<dbReference type="CTD" id="20241953"/>
<proteinExistence type="predicted"/>
<dbReference type="HOGENOM" id="CLU_430595_0_0_1"/>
<feature type="region of interest" description="Disordered" evidence="2">
    <location>
        <begin position="441"/>
        <end position="477"/>
    </location>
</feature>
<feature type="region of interest" description="Disordered" evidence="2">
    <location>
        <begin position="582"/>
        <end position="614"/>
    </location>
</feature>
<evidence type="ECO:0000256" key="1">
    <source>
        <dbReference type="SAM" id="Coils"/>
    </source>
</evidence>
<feature type="compositionally biased region" description="Polar residues" evidence="2">
    <location>
        <begin position="602"/>
        <end position="614"/>
    </location>
</feature>
<keyword evidence="4" id="KW-1185">Reference proteome</keyword>
<dbReference type="Proteomes" id="UP000030746">
    <property type="component" value="Unassembled WGS sequence"/>
</dbReference>
<protein>
    <submittedName>
        <fullName evidence="3">Uncharacterized protein</fullName>
    </submittedName>
</protein>
<dbReference type="STRING" id="225164.V4BA13"/>
<feature type="coiled-coil region" evidence="1">
    <location>
        <begin position="530"/>
        <end position="557"/>
    </location>
</feature>
<reference evidence="3 4" key="1">
    <citation type="journal article" date="2013" name="Nature">
        <title>Insights into bilaterian evolution from three spiralian genomes.</title>
        <authorList>
            <person name="Simakov O."/>
            <person name="Marletaz F."/>
            <person name="Cho S.J."/>
            <person name="Edsinger-Gonzales E."/>
            <person name="Havlak P."/>
            <person name="Hellsten U."/>
            <person name="Kuo D.H."/>
            <person name="Larsson T."/>
            <person name="Lv J."/>
            <person name="Arendt D."/>
            <person name="Savage R."/>
            <person name="Osoegawa K."/>
            <person name="de Jong P."/>
            <person name="Grimwood J."/>
            <person name="Chapman J.A."/>
            <person name="Shapiro H."/>
            <person name="Aerts A."/>
            <person name="Otillar R.P."/>
            <person name="Terry A.Y."/>
            <person name="Boore J.L."/>
            <person name="Grigoriev I.V."/>
            <person name="Lindberg D.R."/>
            <person name="Seaver E.C."/>
            <person name="Weisblat D.A."/>
            <person name="Putnam N.H."/>
            <person name="Rokhsar D.S."/>
        </authorList>
    </citation>
    <scope>NUCLEOTIDE SEQUENCE [LARGE SCALE GENOMIC DNA]</scope>
</reference>
<dbReference type="AlphaFoldDB" id="V4BA13"/>
<dbReference type="OrthoDB" id="2126613at2759"/>
<dbReference type="KEGG" id="lgi:LOTGIDRAFT_171946"/>
<evidence type="ECO:0000313" key="3">
    <source>
        <dbReference type="EMBL" id="ESP02547.1"/>
    </source>
</evidence>
<evidence type="ECO:0000256" key="2">
    <source>
        <dbReference type="SAM" id="MobiDB-lite"/>
    </source>
</evidence>
<name>V4BA13_LOTGI</name>
<keyword evidence="1" id="KW-0175">Coiled coil</keyword>
<evidence type="ECO:0000313" key="4">
    <source>
        <dbReference type="Proteomes" id="UP000030746"/>
    </source>
</evidence>
<dbReference type="OMA" id="PAREKIV"/>
<sequence length="715" mass="82882">MATVQGFPKWLLNCKDDITKSKEWSSFLKELHDAIQQQLTESHVQYFTDLSEPEKELFMLRATKAIEGGNVYKNVSGKVSNLLDQHLNNDVAKQLLEDYPIDTKSDLIIEGAEEGALSLLKKWPEFKSKLHICLNQPLPPTMRQLAWRLYLSNTKFRKTYLELLKTDRKSCISPHDLDISRKCEQLLLSEPTFDELKGSVGAFYAMKAVLSYNHAIQRSKTRVRDMDYMLIVPFVQVAAPNFSRNEPAPNRVVAMLVEEFLTFNESKPGYITDSGSQTDNEEMTAFSNKVLVILEKLYPEIPRIIGSAYVPSQEKTEASSKAVLTEGLTMLIRPFIRAVFVGYLKMDVLLYVWDQYIIGLDIPGFGTEWLAVVTATLLGLLQEYLKNCNDPTELENIIAEESPKLTIPQFQYEVKRHHYRDLLAMLTKDQKAAMPVLDPTQASHPPWRHWHNDVIPPFTKPQDRRTAREEREAERERLLQQQKDAKNYLRDQEYREKREEEEEYTRAAAAERFRVEQERLQLEDQLYQERKLREENERRAQQEIERLRMEVEILKYQHKPMKSPTPSVNSSMSFISRVLLPPPPTAASQTPGPGLPVILESPTHTPSRGQTPRQQTQNVVLDFLNKIRKTVDIVSHGEGDDRFMIESETDKYIEQNIADIKRAEVEVLGQRLKPGEFEAMPYQKQQEISDDMMVLIQKWREDRRAAELRQSRQSL</sequence>
<dbReference type="GeneID" id="20241953"/>
<dbReference type="RefSeq" id="XP_009046763.1">
    <property type="nucleotide sequence ID" value="XM_009048515.1"/>
</dbReference>
<dbReference type="EMBL" id="KB200183">
    <property type="protein sequence ID" value="ESP02547.1"/>
    <property type="molecule type" value="Genomic_DNA"/>
</dbReference>
<gene>
    <name evidence="3" type="ORF">LOTGIDRAFT_171946</name>
</gene>